<organism evidence="1 2">
    <name type="scientific">Dermacentor silvarum</name>
    <name type="common">Tick</name>
    <dbReference type="NCBI Taxonomy" id="543639"/>
    <lineage>
        <taxon>Eukaryota</taxon>
        <taxon>Metazoa</taxon>
        <taxon>Ecdysozoa</taxon>
        <taxon>Arthropoda</taxon>
        <taxon>Chelicerata</taxon>
        <taxon>Arachnida</taxon>
        <taxon>Acari</taxon>
        <taxon>Parasitiformes</taxon>
        <taxon>Ixodida</taxon>
        <taxon>Ixodoidea</taxon>
        <taxon>Ixodidae</taxon>
        <taxon>Rhipicephalinae</taxon>
        <taxon>Dermacentor</taxon>
    </lineage>
</organism>
<comment type="caution">
    <text evidence="1">The sequence shown here is derived from an EMBL/GenBank/DDBJ whole genome shotgun (WGS) entry which is preliminary data.</text>
</comment>
<accession>A0ACB8CYX7</accession>
<dbReference type="EMBL" id="CM023473">
    <property type="protein sequence ID" value="KAH7954321.1"/>
    <property type="molecule type" value="Genomic_DNA"/>
</dbReference>
<sequence length="140" mass="15674">MVFCCLFLTISPHAYKYVRSYGNAILPHPMTIRSICSSYGMNPQLEHENSAFLKYKATRISDLDDYQRTVTLMVDEIHIKAFFDYKGGGITGVAHNSTEAANSALVFMVQILTCKFKVAHIVPVRGADTNFLHGLLKDVI</sequence>
<gene>
    <name evidence="1" type="ORF">HPB49_017621</name>
</gene>
<protein>
    <submittedName>
        <fullName evidence="1">Uncharacterized protein</fullName>
    </submittedName>
</protein>
<evidence type="ECO:0000313" key="2">
    <source>
        <dbReference type="Proteomes" id="UP000821865"/>
    </source>
</evidence>
<proteinExistence type="predicted"/>
<name>A0ACB8CYX7_DERSI</name>
<keyword evidence="2" id="KW-1185">Reference proteome</keyword>
<evidence type="ECO:0000313" key="1">
    <source>
        <dbReference type="EMBL" id="KAH7954321.1"/>
    </source>
</evidence>
<reference evidence="1" key="1">
    <citation type="submission" date="2020-05" db="EMBL/GenBank/DDBJ databases">
        <title>Large-scale comparative analyses of tick genomes elucidate their genetic diversity and vector capacities.</title>
        <authorList>
            <person name="Jia N."/>
            <person name="Wang J."/>
            <person name="Shi W."/>
            <person name="Du L."/>
            <person name="Sun Y."/>
            <person name="Zhan W."/>
            <person name="Jiang J."/>
            <person name="Wang Q."/>
            <person name="Zhang B."/>
            <person name="Ji P."/>
            <person name="Sakyi L.B."/>
            <person name="Cui X."/>
            <person name="Yuan T."/>
            <person name="Jiang B."/>
            <person name="Yang W."/>
            <person name="Lam T.T.-Y."/>
            <person name="Chang Q."/>
            <person name="Ding S."/>
            <person name="Wang X."/>
            <person name="Zhu J."/>
            <person name="Ruan X."/>
            <person name="Zhao L."/>
            <person name="Wei J."/>
            <person name="Que T."/>
            <person name="Du C."/>
            <person name="Cheng J."/>
            <person name="Dai P."/>
            <person name="Han X."/>
            <person name="Huang E."/>
            <person name="Gao Y."/>
            <person name="Liu J."/>
            <person name="Shao H."/>
            <person name="Ye R."/>
            <person name="Li L."/>
            <person name="Wei W."/>
            <person name="Wang X."/>
            <person name="Wang C."/>
            <person name="Yang T."/>
            <person name="Huo Q."/>
            <person name="Li W."/>
            <person name="Guo W."/>
            <person name="Chen H."/>
            <person name="Zhou L."/>
            <person name="Ni X."/>
            <person name="Tian J."/>
            <person name="Zhou Y."/>
            <person name="Sheng Y."/>
            <person name="Liu T."/>
            <person name="Pan Y."/>
            <person name="Xia L."/>
            <person name="Li J."/>
            <person name="Zhao F."/>
            <person name="Cao W."/>
        </authorList>
    </citation>
    <scope>NUCLEOTIDE SEQUENCE</scope>
    <source>
        <strain evidence="1">Dsil-2018</strain>
    </source>
</reference>
<dbReference type="Proteomes" id="UP000821865">
    <property type="component" value="Chromosome 4"/>
</dbReference>